<gene>
    <name evidence="1" type="ORF">HELGO_WM1513</name>
</gene>
<evidence type="ECO:0000313" key="1">
    <source>
        <dbReference type="EMBL" id="CAA6820618.1"/>
    </source>
</evidence>
<dbReference type="AlphaFoldDB" id="A0A6S6TWS4"/>
<proteinExistence type="predicted"/>
<protein>
    <submittedName>
        <fullName evidence="1">Uncharacterized protein</fullName>
    </submittedName>
</protein>
<dbReference type="EMBL" id="CACVAP010000093">
    <property type="protein sequence ID" value="CAA6820618.1"/>
    <property type="molecule type" value="Genomic_DNA"/>
</dbReference>
<name>A0A6S6TWS4_9BACT</name>
<accession>A0A6S6TWS4</accession>
<sequence length="238" mass="28041">MLCNQPNDNIEQEFNGLEKSQSIKKIFNFIEECLPQFKNRHSLLKPEDGLTQELVYILDNESREKLPLCGFSTEHMEDTTKGNSRRDDIGIRAIHGVTINTTYYPNNKPFIAIEAKRLDSKIVKKRKKEYVIGRYDDEKYIESGGIERFKKEIHGNGLVYVGMIGYLQTNSFDDWFEKINKYIDEEINSSSSNELVWEEKDKLTIDKRNEFFSTYNSEHQCKSKEISMYHIWINLIQK</sequence>
<reference evidence="1" key="1">
    <citation type="submission" date="2020-01" db="EMBL/GenBank/DDBJ databases">
        <authorList>
            <person name="Meier V. D."/>
            <person name="Meier V D."/>
        </authorList>
    </citation>
    <scope>NUCLEOTIDE SEQUENCE</scope>
    <source>
        <strain evidence="1">HLG_WM_MAG_06</strain>
    </source>
</reference>
<organism evidence="1">
    <name type="scientific">uncultured Sulfurovum sp</name>
    <dbReference type="NCBI Taxonomy" id="269237"/>
    <lineage>
        <taxon>Bacteria</taxon>
        <taxon>Pseudomonadati</taxon>
        <taxon>Campylobacterota</taxon>
        <taxon>Epsilonproteobacteria</taxon>
        <taxon>Campylobacterales</taxon>
        <taxon>Sulfurovaceae</taxon>
        <taxon>Sulfurovum</taxon>
        <taxon>environmental samples</taxon>
    </lineage>
</organism>